<dbReference type="InterPro" id="IPR049945">
    <property type="entry name" value="AAA_22"/>
</dbReference>
<dbReference type="KEGG" id="pnd:Pla175_08200"/>
<evidence type="ECO:0000313" key="3">
    <source>
        <dbReference type="Proteomes" id="UP000317429"/>
    </source>
</evidence>
<proteinExistence type="predicted"/>
<dbReference type="OrthoDB" id="9783370at2"/>
<name>A0A518D7K0_9BACT</name>
<dbReference type="PANTHER" id="PTHR35894:SF1">
    <property type="entry name" value="PHOSPHORIBULOKINASE _ URIDINE KINASE FAMILY"/>
    <property type="match status" value="1"/>
</dbReference>
<dbReference type="Gene3D" id="3.40.50.300">
    <property type="entry name" value="P-loop containing nucleotide triphosphate hydrolases"/>
    <property type="match status" value="1"/>
</dbReference>
<keyword evidence="3" id="KW-1185">Reference proteome</keyword>
<dbReference type="EMBL" id="CP036291">
    <property type="protein sequence ID" value="QDU87458.1"/>
    <property type="molecule type" value="Genomic_DNA"/>
</dbReference>
<dbReference type="InterPro" id="IPR003593">
    <property type="entry name" value="AAA+_ATPase"/>
</dbReference>
<evidence type="ECO:0000259" key="1">
    <source>
        <dbReference type="SMART" id="SM00382"/>
    </source>
</evidence>
<sequence length="272" mass="29973">MYLEHWRLNRKPFGPVDDPGLFYPGQSHQSAMLKLRYVLDEGREAAALAGPAGVGKTLLVDRLADESDDNTLITRIVFPRLNSRELLTLLADESGAPRPEAPRFTSDESLTRLRVRLDELAAAGKRLLVVVDEAHLLEDSDTLETLRLLLNLNGPKHRPLSLLLVGQMPLISTLLRTPGLDQRLAVKALVRSLVEDETDEYIGHRLAACGGAEEIFTRDAVRSIHACSGGAPRKIDRLCDMALLVGYAEGRARITAEQIEAVNEELMVSTPD</sequence>
<accession>A0A518D7K0</accession>
<dbReference type="Proteomes" id="UP000317429">
    <property type="component" value="Chromosome"/>
</dbReference>
<feature type="domain" description="AAA+ ATPase" evidence="1">
    <location>
        <begin position="42"/>
        <end position="190"/>
    </location>
</feature>
<reference evidence="2 3" key="1">
    <citation type="submission" date="2019-02" db="EMBL/GenBank/DDBJ databases">
        <title>Deep-cultivation of Planctomycetes and their phenomic and genomic characterization uncovers novel biology.</title>
        <authorList>
            <person name="Wiegand S."/>
            <person name="Jogler M."/>
            <person name="Boedeker C."/>
            <person name="Pinto D."/>
            <person name="Vollmers J."/>
            <person name="Rivas-Marin E."/>
            <person name="Kohn T."/>
            <person name="Peeters S.H."/>
            <person name="Heuer A."/>
            <person name="Rast P."/>
            <person name="Oberbeckmann S."/>
            <person name="Bunk B."/>
            <person name="Jeske O."/>
            <person name="Meyerdierks A."/>
            <person name="Storesund J.E."/>
            <person name="Kallscheuer N."/>
            <person name="Luecker S."/>
            <person name="Lage O.M."/>
            <person name="Pohl T."/>
            <person name="Merkel B.J."/>
            <person name="Hornburger P."/>
            <person name="Mueller R.-W."/>
            <person name="Bruemmer F."/>
            <person name="Labrenz M."/>
            <person name="Spormann A.M."/>
            <person name="Op den Camp H."/>
            <person name="Overmann J."/>
            <person name="Amann R."/>
            <person name="Jetten M.S.M."/>
            <person name="Mascher T."/>
            <person name="Medema M.H."/>
            <person name="Devos D.P."/>
            <person name="Kaster A.-K."/>
            <person name="Ovreas L."/>
            <person name="Rohde M."/>
            <person name="Galperin M.Y."/>
            <person name="Jogler C."/>
        </authorList>
    </citation>
    <scope>NUCLEOTIDE SEQUENCE [LARGE SCALE GENOMIC DNA]</scope>
    <source>
        <strain evidence="2 3">Pla175</strain>
    </source>
</reference>
<dbReference type="Pfam" id="PF13401">
    <property type="entry name" value="AAA_22"/>
    <property type="match status" value="1"/>
</dbReference>
<organism evidence="2 3">
    <name type="scientific">Pirellulimonas nuda</name>
    <dbReference type="NCBI Taxonomy" id="2528009"/>
    <lineage>
        <taxon>Bacteria</taxon>
        <taxon>Pseudomonadati</taxon>
        <taxon>Planctomycetota</taxon>
        <taxon>Planctomycetia</taxon>
        <taxon>Pirellulales</taxon>
        <taxon>Lacipirellulaceae</taxon>
        <taxon>Pirellulimonas</taxon>
    </lineage>
</organism>
<dbReference type="RefSeq" id="WP_145281420.1">
    <property type="nucleotide sequence ID" value="NZ_CP036291.1"/>
</dbReference>
<dbReference type="AlphaFoldDB" id="A0A518D7K0"/>
<dbReference type="PANTHER" id="PTHR35894">
    <property type="entry name" value="GENERAL SECRETION PATHWAY PROTEIN A-RELATED"/>
    <property type="match status" value="1"/>
</dbReference>
<gene>
    <name evidence="2" type="ORF">Pla175_08200</name>
</gene>
<dbReference type="InterPro" id="IPR027417">
    <property type="entry name" value="P-loop_NTPase"/>
</dbReference>
<dbReference type="SUPFAM" id="SSF52540">
    <property type="entry name" value="P-loop containing nucleoside triphosphate hydrolases"/>
    <property type="match status" value="1"/>
</dbReference>
<protein>
    <recommendedName>
        <fullName evidence="1">AAA+ ATPase domain-containing protein</fullName>
    </recommendedName>
</protein>
<dbReference type="SMART" id="SM00382">
    <property type="entry name" value="AAA"/>
    <property type="match status" value="1"/>
</dbReference>
<dbReference type="InterPro" id="IPR052026">
    <property type="entry name" value="ExeA_AAA_ATPase_DNA-bind"/>
</dbReference>
<dbReference type="GO" id="GO:0016887">
    <property type="term" value="F:ATP hydrolysis activity"/>
    <property type="evidence" value="ECO:0007669"/>
    <property type="project" value="InterPro"/>
</dbReference>
<evidence type="ECO:0000313" key="2">
    <source>
        <dbReference type="EMBL" id="QDU87458.1"/>
    </source>
</evidence>